<dbReference type="InterPro" id="IPR027417">
    <property type="entry name" value="P-loop_NTPase"/>
</dbReference>
<comment type="caution">
    <text evidence="7">The sequence shown here is derived from an EMBL/GenBank/DDBJ whole genome shotgun (WGS) entry which is preliminary data.</text>
</comment>
<dbReference type="RefSeq" id="WP_256406266.1">
    <property type="nucleotide sequence ID" value="NZ_CP187151.1"/>
</dbReference>
<sequence>MTTRHREDARGRGGSSSPHAEHDDVAPAVAVDGLYKRFGSGPDAVTAVDGVSFAVEQGSVVGLLGPNGAGKTTLIKSIIGTVLPDAGAVRIMGVDVREAPREAYAHVDAMLEGARNDYWRLTVRENLRYFATVGGVDPDSVATRHDRLLDRLDLAAKADEPVRNLSRGMKQKVSLASVLAGGADVVFLDEPTLGLDVASARTFRAEIRRLAAETGLTVVLSSHDMEVVEAVCDRVIVVADGRIVADDTVDALLRADEHTLRLTSPAFDADVVTSLRERFTVTDVERLDRGARIEVTADTDGLYALMDALRRRDVPLTEVRSVDPGLDDVLLDLTGDDPGRGTGE</sequence>
<evidence type="ECO:0000256" key="3">
    <source>
        <dbReference type="ARBA" id="ARBA00022741"/>
    </source>
</evidence>
<dbReference type="GO" id="GO:0005524">
    <property type="term" value="F:ATP binding"/>
    <property type="evidence" value="ECO:0007669"/>
    <property type="project" value="UniProtKB-KW"/>
</dbReference>
<evidence type="ECO:0000256" key="5">
    <source>
        <dbReference type="SAM" id="MobiDB-lite"/>
    </source>
</evidence>
<organism evidence="7 8">
    <name type="scientific">Haloplanus ruber</name>
    <dbReference type="NCBI Taxonomy" id="869892"/>
    <lineage>
        <taxon>Archaea</taxon>
        <taxon>Methanobacteriati</taxon>
        <taxon>Methanobacteriota</taxon>
        <taxon>Stenosarchaea group</taxon>
        <taxon>Halobacteria</taxon>
        <taxon>Halobacteriales</taxon>
        <taxon>Haloferacaceae</taxon>
        <taxon>Haloplanus</taxon>
    </lineage>
</organism>
<feature type="region of interest" description="Disordered" evidence="5">
    <location>
        <begin position="1"/>
        <end position="24"/>
    </location>
</feature>
<dbReference type="PANTHER" id="PTHR42711">
    <property type="entry name" value="ABC TRANSPORTER ATP-BINDING PROTEIN"/>
    <property type="match status" value="1"/>
</dbReference>
<keyword evidence="4 7" id="KW-0067">ATP-binding</keyword>
<dbReference type="Pfam" id="PF00005">
    <property type="entry name" value="ABC_tran"/>
    <property type="match status" value="1"/>
</dbReference>
<feature type="compositionally biased region" description="Basic and acidic residues" evidence="5">
    <location>
        <begin position="1"/>
        <end position="11"/>
    </location>
</feature>
<evidence type="ECO:0000256" key="1">
    <source>
        <dbReference type="ARBA" id="ARBA00005417"/>
    </source>
</evidence>
<evidence type="ECO:0000313" key="8">
    <source>
        <dbReference type="Proteomes" id="UP001597075"/>
    </source>
</evidence>
<dbReference type="InterPro" id="IPR050763">
    <property type="entry name" value="ABC_transporter_ATP-binding"/>
</dbReference>
<evidence type="ECO:0000259" key="6">
    <source>
        <dbReference type="PROSITE" id="PS50893"/>
    </source>
</evidence>
<accession>A0ABD6CTE9</accession>
<reference evidence="7 8" key="1">
    <citation type="journal article" date="2019" name="Int. J. Syst. Evol. Microbiol.">
        <title>The Global Catalogue of Microorganisms (GCM) 10K type strain sequencing project: providing services to taxonomists for standard genome sequencing and annotation.</title>
        <authorList>
            <consortium name="The Broad Institute Genomics Platform"/>
            <consortium name="The Broad Institute Genome Sequencing Center for Infectious Disease"/>
            <person name="Wu L."/>
            <person name="Ma J."/>
        </authorList>
    </citation>
    <scope>NUCLEOTIDE SEQUENCE [LARGE SCALE GENOMIC DNA]</scope>
    <source>
        <strain evidence="7 8">CGMCC 1.10594</strain>
    </source>
</reference>
<dbReference type="CDD" id="cd03230">
    <property type="entry name" value="ABC_DR_subfamily_A"/>
    <property type="match status" value="1"/>
</dbReference>
<dbReference type="InterPro" id="IPR003593">
    <property type="entry name" value="AAA+_ATPase"/>
</dbReference>
<gene>
    <name evidence="7" type="ORF">ACFSBJ_01555</name>
</gene>
<comment type="similarity">
    <text evidence="1">Belongs to the ABC transporter superfamily.</text>
</comment>
<dbReference type="EMBL" id="JBHUDL010000004">
    <property type="protein sequence ID" value="MFD1632437.1"/>
    <property type="molecule type" value="Genomic_DNA"/>
</dbReference>
<protein>
    <submittedName>
        <fullName evidence="7">ABC transporter ATP-binding protein</fullName>
    </submittedName>
</protein>
<evidence type="ECO:0000256" key="4">
    <source>
        <dbReference type="ARBA" id="ARBA00022840"/>
    </source>
</evidence>
<proteinExistence type="inferred from homology"/>
<dbReference type="Gene3D" id="3.40.50.300">
    <property type="entry name" value="P-loop containing nucleotide triphosphate hydrolases"/>
    <property type="match status" value="1"/>
</dbReference>
<feature type="domain" description="ABC transporter" evidence="6">
    <location>
        <begin position="29"/>
        <end position="265"/>
    </location>
</feature>
<dbReference type="SUPFAM" id="SSF52540">
    <property type="entry name" value="P-loop containing nucleoside triphosphate hydrolases"/>
    <property type="match status" value="1"/>
</dbReference>
<keyword evidence="8" id="KW-1185">Reference proteome</keyword>
<dbReference type="Proteomes" id="UP001597075">
    <property type="component" value="Unassembled WGS sequence"/>
</dbReference>
<dbReference type="SMART" id="SM00382">
    <property type="entry name" value="AAA"/>
    <property type="match status" value="1"/>
</dbReference>
<evidence type="ECO:0000313" key="7">
    <source>
        <dbReference type="EMBL" id="MFD1632437.1"/>
    </source>
</evidence>
<dbReference type="PANTHER" id="PTHR42711:SF5">
    <property type="entry name" value="ABC TRANSPORTER ATP-BINDING PROTEIN NATA"/>
    <property type="match status" value="1"/>
</dbReference>
<dbReference type="AlphaFoldDB" id="A0ABD6CTE9"/>
<keyword evidence="3" id="KW-0547">Nucleotide-binding</keyword>
<dbReference type="InterPro" id="IPR003439">
    <property type="entry name" value="ABC_transporter-like_ATP-bd"/>
</dbReference>
<keyword evidence="2" id="KW-0813">Transport</keyword>
<evidence type="ECO:0000256" key="2">
    <source>
        <dbReference type="ARBA" id="ARBA00022448"/>
    </source>
</evidence>
<dbReference type="PROSITE" id="PS50893">
    <property type="entry name" value="ABC_TRANSPORTER_2"/>
    <property type="match status" value="1"/>
</dbReference>
<name>A0ABD6CTE9_9EURY</name>